<evidence type="ECO:0000256" key="6">
    <source>
        <dbReference type="ARBA" id="ARBA00022840"/>
    </source>
</evidence>
<sequence>MESIFETTPPVLELRDISKSFPGVKALDGVTLKLYAGEVHMLLGENGAGKSSLIKVLYGAYRPDSGAFFVDGKAIFITSPKDARQLGIAVIFQEFSLVPHLNLAQNIYLGREPRTALGLIDRPKMHRDAEVVLKSLGLAYDTRAVVADLGVAQQQMVEIAKALSQDARVLVMDEPTAAISDREAEALFGVINRLRESGVSIVYISHRMKEVFDLGDRITVLRDGRMITTMAAGDASPDELIKLMIGRRVGTAYQRKHIGTAGDIALQTTQLTTGTGVRGVDLYVRCGEIVGLSGLVGSGRTEVVRAVFGADPITSGEVRIFGRKVNGGPHTVAAMGVALIPENRKQEGLALKRSVHDNLLSSSLWKIFPRGWYRSTVARKTTRSLVELLKISPQNPRRNARVLSGGNQQKIVIGKWLNAACRLYIFDEPTRGIDIGAKTEIFALIEKLTQEGCAVLMISSELPEIVNLCDRAYVMKDGAIAGELQRGELSEQAILTLALHGA</sequence>
<dbReference type="CDD" id="cd03216">
    <property type="entry name" value="ABC_Carb_Monos_I"/>
    <property type="match status" value="1"/>
</dbReference>
<evidence type="ECO:0000313" key="10">
    <source>
        <dbReference type="EMBL" id="MFC3107271.1"/>
    </source>
</evidence>
<dbReference type="PANTHER" id="PTHR43790">
    <property type="entry name" value="CARBOHYDRATE TRANSPORT ATP-BINDING PROTEIN MG119-RELATED"/>
    <property type="match status" value="1"/>
</dbReference>
<keyword evidence="7" id="KW-1278">Translocase</keyword>
<evidence type="ECO:0000256" key="7">
    <source>
        <dbReference type="ARBA" id="ARBA00022967"/>
    </source>
</evidence>
<evidence type="ECO:0000313" key="11">
    <source>
        <dbReference type="Proteomes" id="UP001595530"/>
    </source>
</evidence>
<dbReference type="GO" id="GO:0005524">
    <property type="term" value="F:ATP binding"/>
    <property type="evidence" value="ECO:0007669"/>
    <property type="project" value="UniProtKB-KW"/>
</dbReference>
<keyword evidence="8" id="KW-0472">Membrane</keyword>
<dbReference type="RefSeq" id="WP_390328958.1">
    <property type="nucleotide sequence ID" value="NZ_JBHSUQ010000002.1"/>
</dbReference>
<evidence type="ECO:0000259" key="9">
    <source>
        <dbReference type="PROSITE" id="PS50893"/>
    </source>
</evidence>
<keyword evidence="4" id="KW-0677">Repeat</keyword>
<evidence type="ECO:0000256" key="2">
    <source>
        <dbReference type="ARBA" id="ARBA00022475"/>
    </source>
</evidence>
<dbReference type="InterPro" id="IPR003439">
    <property type="entry name" value="ABC_transporter-like_ATP-bd"/>
</dbReference>
<dbReference type="Gene3D" id="3.40.50.300">
    <property type="entry name" value="P-loop containing nucleotide triphosphate hydrolases"/>
    <property type="match status" value="2"/>
</dbReference>
<reference evidence="11" key="1">
    <citation type="journal article" date="2019" name="Int. J. Syst. Evol. Microbiol.">
        <title>The Global Catalogue of Microorganisms (GCM) 10K type strain sequencing project: providing services to taxonomists for standard genome sequencing and annotation.</title>
        <authorList>
            <consortium name="The Broad Institute Genomics Platform"/>
            <consortium name="The Broad Institute Genome Sequencing Center for Infectious Disease"/>
            <person name="Wu L."/>
            <person name="Ma J."/>
        </authorList>
    </citation>
    <scope>NUCLEOTIDE SEQUENCE [LARGE SCALE GENOMIC DNA]</scope>
    <source>
        <strain evidence="11">KCTC 42986</strain>
    </source>
</reference>
<keyword evidence="1" id="KW-0813">Transport</keyword>
<dbReference type="Pfam" id="PF00005">
    <property type="entry name" value="ABC_tran"/>
    <property type="match status" value="2"/>
</dbReference>
<evidence type="ECO:0000256" key="3">
    <source>
        <dbReference type="ARBA" id="ARBA00022597"/>
    </source>
</evidence>
<dbReference type="PROSITE" id="PS00211">
    <property type="entry name" value="ABC_TRANSPORTER_1"/>
    <property type="match status" value="1"/>
</dbReference>
<dbReference type="SMART" id="SM00382">
    <property type="entry name" value="AAA"/>
    <property type="match status" value="2"/>
</dbReference>
<dbReference type="Proteomes" id="UP001595530">
    <property type="component" value="Unassembled WGS sequence"/>
</dbReference>
<dbReference type="SUPFAM" id="SSF52540">
    <property type="entry name" value="P-loop containing nucleoside triphosphate hydrolases"/>
    <property type="match status" value="2"/>
</dbReference>
<dbReference type="PANTHER" id="PTHR43790:SF3">
    <property type="entry name" value="D-ALLOSE IMPORT ATP-BINDING PROTEIN ALSA-RELATED"/>
    <property type="match status" value="1"/>
</dbReference>
<keyword evidence="5" id="KW-0547">Nucleotide-binding</keyword>
<evidence type="ECO:0000256" key="5">
    <source>
        <dbReference type="ARBA" id="ARBA00022741"/>
    </source>
</evidence>
<gene>
    <name evidence="10" type="ORF">ACFOFO_04715</name>
</gene>
<evidence type="ECO:0000256" key="4">
    <source>
        <dbReference type="ARBA" id="ARBA00022737"/>
    </source>
</evidence>
<evidence type="ECO:0000256" key="1">
    <source>
        <dbReference type="ARBA" id="ARBA00022448"/>
    </source>
</evidence>
<dbReference type="InterPro" id="IPR003593">
    <property type="entry name" value="AAA+_ATPase"/>
</dbReference>
<dbReference type="InterPro" id="IPR027417">
    <property type="entry name" value="P-loop_NTPase"/>
</dbReference>
<accession>A0ABV7EZ80</accession>
<proteinExistence type="predicted"/>
<organism evidence="10 11">
    <name type="scientific">Undibacterium arcticum</name>
    <dbReference type="NCBI Taxonomy" id="1762892"/>
    <lineage>
        <taxon>Bacteria</taxon>
        <taxon>Pseudomonadati</taxon>
        <taxon>Pseudomonadota</taxon>
        <taxon>Betaproteobacteria</taxon>
        <taxon>Burkholderiales</taxon>
        <taxon>Oxalobacteraceae</taxon>
        <taxon>Undibacterium</taxon>
    </lineage>
</organism>
<feature type="domain" description="ABC transporter" evidence="9">
    <location>
        <begin position="12"/>
        <end position="248"/>
    </location>
</feature>
<keyword evidence="2" id="KW-1003">Cell membrane</keyword>
<comment type="caution">
    <text evidence="10">The sequence shown here is derived from an EMBL/GenBank/DDBJ whole genome shotgun (WGS) entry which is preliminary data.</text>
</comment>
<dbReference type="EMBL" id="JBHRTP010000009">
    <property type="protein sequence ID" value="MFC3107271.1"/>
    <property type="molecule type" value="Genomic_DNA"/>
</dbReference>
<evidence type="ECO:0000256" key="8">
    <source>
        <dbReference type="ARBA" id="ARBA00023136"/>
    </source>
</evidence>
<keyword evidence="3" id="KW-0762">Sugar transport</keyword>
<name>A0ABV7EZ80_9BURK</name>
<dbReference type="PROSITE" id="PS50893">
    <property type="entry name" value="ABC_TRANSPORTER_2"/>
    <property type="match status" value="2"/>
</dbReference>
<feature type="domain" description="ABC transporter" evidence="9">
    <location>
        <begin position="253"/>
        <end position="502"/>
    </location>
</feature>
<dbReference type="InterPro" id="IPR017871">
    <property type="entry name" value="ABC_transporter-like_CS"/>
</dbReference>
<dbReference type="InterPro" id="IPR050107">
    <property type="entry name" value="ABC_carbohydrate_import_ATPase"/>
</dbReference>
<dbReference type="CDD" id="cd03215">
    <property type="entry name" value="ABC_Carb_Monos_II"/>
    <property type="match status" value="1"/>
</dbReference>
<protein>
    <submittedName>
        <fullName evidence="10">Sugar ABC transporter ATP-binding protein</fullName>
    </submittedName>
</protein>
<keyword evidence="11" id="KW-1185">Reference proteome</keyword>
<keyword evidence="6 10" id="KW-0067">ATP-binding</keyword>